<sequence length="109" mass="12358">MEVSVSKGIHGWRAETCIELPNDRELCILTSKRHDGRLTSTATVSKRDGMWRSHTVFEDFSQTLTRSDLRCTEKNVKAQHDMVLTTIDSIKERVTAHYATKEGEAHAQA</sequence>
<keyword evidence="2" id="KW-1185">Reference proteome</keyword>
<accession>A0A6B9SUJ1</accession>
<reference evidence="1 2" key="1">
    <citation type="submission" date="2019-12" db="EMBL/GenBank/DDBJ databases">
        <title>The first sequenced Sphaerotilus natans bacteriophage genome is one of a kind - characterization and potential to control this filamentous bacterium in WWTP.</title>
        <authorList>
            <person name="Ferreira R."/>
            <person name="Amado R."/>
            <person name="Padrao J."/>
            <person name="Ferreira V."/>
            <person name="Dias N.M."/>
            <person name="Melo L.D.R."/>
            <person name="Azeredo J."/>
            <person name="Santos S.B."/>
            <person name="Nicolau A."/>
        </authorList>
    </citation>
    <scope>NUCLEOTIDE SEQUENCE [LARGE SCALE GENOMIC DNA]</scope>
</reference>
<gene>
    <name evidence="1" type="ORF">SnaR1_gp8</name>
</gene>
<organism evidence="1 2">
    <name type="scientific">Sphaerotilus phage vB_SnaP-R1</name>
    <dbReference type="NCBI Taxonomy" id="2696336"/>
    <lineage>
        <taxon>Viruses</taxon>
        <taxon>Duplodnaviria</taxon>
        <taxon>Heunggongvirae</taxon>
        <taxon>Uroviricota</taxon>
        <taxon>Caudoviricetes</taxon>
        <taxon>Autographivirales</taxon>
        <taxon>Autoscriptoviridae</taxon>
        <taxon>Natansvirus</taxon>
        <taxon>Natansvirus SnaPR1</taxon>
    </lineage>
</organism>
<evidence type="ECO:0000313" key="2">
    <source>
        <dbReference type="Proteomes" id="UP000464416"/>
    </source>
</evidence>
<dbReference type="Proteomes" id="UP000464416">
    <property type="component" value="Segment"/>
</dbReference>
<name>A0A6B9SUJ1_9CAUD</name>
<dbReference type="EMBL" id="MN844877">
    <property type="protein sequence ID" value="QHJ75346.1"/>
    <property type="molecule type" value="Genomic_DNA"/>
</dbReference>
<protein>
    <submittedName>
        <fullName evidence="1">Uncharacterized protein</fullName>
    </submittedName>
</protein>
<proteinExistence type="predicted"/>
<evidence type="ECO:0000313" key="1">
    <source>
        <dbReference type="EMBL" id="QHJ75346.1"/>
    </source>
</evidence>